<feature type="region of interest" description="Disordered" evidence="1">
    <location>
        <begin position="94"/>
        <end position="244"/>
    </location>
</feature>
<dbReference type="Proteomes" id="UP000067626">
    <property type="component" value="Chromosome"/>
</dbReference>
<evidence type="ECO:0000256" key="1">
    <source>
        <dbReference type="SAM" id="MobiDB-lite"/>
    </source>
</evidence>
<reference evidence="2 3" key="1">
    <citation type="submission" date="2015-07" db="EMBL/GenBank/DDBJ databases">
        <title>Genome analysis of myxobacterium Chondromyces crocatus Cm c5 reveals a high potential for natural compound synthesis and the genetic basis for the loss of fruiting body formation.</title>
        <authorList>
            <person name="Zaburannyi N."/>
            <person name="Bunk B."/>
            <person name="Maier J."/>
            <person name="Overmann J."/>
            <person name="Mueller R."/>
        </authorList>
    </citation>
    <scope>NUCLEOTIDE SEQUENCE [LARGE SCALE GENOMIC DNA]</scope>
    <source>
        <strain evidence="2 3">Cm c5</strain>
    </source>
</reference>
<accession>A0A0K1EEM3</accession>
<feature type="compositionally biased region" description="Low complexity" evidence="1">
    <location>
        <begin position="1"/>
        <end position="19"/>
    </location>
</feature>
<sequence length="244" mass="24005">MSVANASSSRGSSPRDALSWRGGSVPGQPALPVLYGSSSGGPVSVVRELSPAAGRVGDVGVRDGAWAVVAAEGGMGRGGVLAGEGACVGVVSGRAASEPTVGSVPAAVRAGDGTAPSPGRLPSASNSAGVSRGSSEGGEEGWEGSGAVSTAGRGTTSERGDGEPCNVVGGGRGAGHSTRGCARRRESTSSSSSLRRSNDRTRSRAASDADRSSEASVTPRVSASFRSSRKLRHAAMRPRSSAVS</sequence>
<dbReference type="EMBL" id="CP012159">
    <property type="protein sequence ID" value="AKT39127.1"/>
    <property type="molecule type" value="Genomic_DNA"/>
</dbReference>
<gene>
    <name evidence="2" type="ORF">CMC5_032740</name>
</gene>
<evidence type="ECO:0000313" key="2">
    <source>
        <dbReference type="EMBL" id="AKT39127.1"/>
    </source>
</evidence>
<feature type="compositionally biased region" description="Basic residues" evidence="1">
    <location>
        <begin position="227"/>
        <end position="236"/>
    </location>
</feature>
<evidence type="ECO:0000313" key="3">
    <source>
        <dbReference type="Proteomes" id="UP000067626"/>
    </source>
</evidence>
<proteinExistence type="predicted"/>
<organism evidence="2 3">
    <name type="scientific">Chondromyces crocatus</name>
    <dbReference type="NCBI Taxonomy" id="52"/>
    <lineage>
        <taxon>Bacteria</taxon>
        <taxon>Pseudomonadati</taxon>
        <taxon>Myxococcota</taxon>
        <taxon>Polyangia</taxon>
        <taxon>Polyangiales</taxon>
        <taxon>Polyangiaceae</taxon>
        <taxon>Chondromyces</taxon>
    </lineage>
</organism>
<dbReference type="STRING" id="52.CMC5_032740"/>
<feature type="compositionally biased region" description="Basic and acidic residues" evidence="1">
    <location>
        <begin position="196"/>
        <end position="213"/>
    </location>
</feature>
<name>A0A0K1EEM3_CHOCO</name>
<protein>
    <submittedName>
        <fullName evidence="2">Uncharacterized protein</fullName>
    </submittedName>
</protein>
<dbReference type="AlphaFoldDB" id="A0A0K1EEM3"/>
<feature type="region of interest" description="Disordered" evidence="1">
    <location>
        <begin position="1"/>
        <end position="24"/>
    </location>
</feature>
<dbReference type="KEGG" id="ccro:CMC5_032740"/>
<keyword evidence="3" id="KW-1185">Reference proteome</keyword>